<dbReference type="InParanoid" id="G2XCE9"/>
<protein>
    <recommendedName>
        <fullName evidence="9">tRNA (guanine(10)-N(2))-methyltransferase</fullName>
        <ecNumber evidence="9">2.1.1.214</ecNumber>
    </recommendedName>
</protein>
<keyword evidence="7 10" id="KW-0819">tRNA processing</keyword>
<dbReference type="PIRSF" id="PIRSF017259">
    <property type="entry name" value="tRNA_mtfrase_TRM11"/>
    <property type="match status" value="1"/>
</dbReference>
<accession>G2XCE9</accession>
<dbReference type="InterPro" id="IPR000241">
    <property type="entry name" value="RlmKL-like_Mtase"/>
</dbReference>
<dbReference type="Proteomes" id="UP000001611">
    <property type="component" value="Chromosome 2"/>
</dbReference>
<dbReference type="RefSeq" id="XP_009650892.1">
    <property type="nucleotide sequence ID" value="XM_009652597.1"/>
</dbReference>
<evidence type="ECO:0000256" key="6">
    <source>
        <dbReference type="ARBA" id="ARBA00022691"/>
    </source>
</evidence>
<dbReference type="GO" id="GO:0030488">
    <property type="term" value="P:tRNA methylation"/>
    <property type="evidence" value="ECO:0007669"/>
    <property type="project" value="EnsemblFungi"/>
</dbReference>
<dbReference type="GO" id="GO:0000049">
    <property type="term" value="F:tRNA binding"/>
    <property type="evidence" value="ECO:0007669"/>
    <property type="project" value="UniProtKB-UniRule"/>
</dbReference>
<keyword evidence="3 10" id="KW-0820">tRNA-binding</keyword>
<dbReference type="PANTHER" id="PTHR13370">
    <property type="entry name" value="RNA METHYLASE-RELATED"/>
    <property type="match status" value="1"/>
</dbReference>
<evidence type="ECO:0000256" key="4">
    <source>
        <dbReference type="ARBA" id="ARBA00022603"/>
    </source>
</evidence>
<gene>
    <name evidence="13" type="ORF">VDAG_07831</name>
</gene>
<keyword evidence="5 10" id="KW-0808">Transferase</keyword>
<sequence length="466" mass="53160">MDYLVRFSQFHESFRLAELKALAVVEGIDLKILEYSDDHPFCIITVPSADAARALIRRAILIQSIHELWGYAPSGLYEDIHADVRARTEPLWSSYATCSFKFIVDAFQHTRTMDERVQLINSFSYLAFQGRIDMRAPDETFTIFEDWPFRPAGVRPEPNPRRLFLGRWLGGGSRELCRTYDLKKRGYISTTSMDSELALVTANMALAAPGKIFYDPFVGTGSFPVAAAHFGALAFGSDIDGRSFRGQGGQKSLKGNFAQYGLEQLVGEFFTADLTNTPLVRRRWMDGIVCDPPYGVREGLKMLGCRDPEKTPNVIVAGEKYWKSVALFFSLCRFLLRNRLLIVTSSPSYIAPKKPYSFLAMLDDILEFATQMLVDEGRLTFWMPTANDEDQELNVPTHPCLEIVSVCVQPFNRWSRRLITYRRMPDSQVDQEKLSLHKRAKHEGVTADELNPFRERYFKGFKKEEA</sequence>
<dbReference type="SUPFAM" id="SSF53335">
    <property type="entry name" value="S-adenosyl-L-methionine-dependent methyltransferases"/>
    <property type="match status" value="1"/>
</dbReference>
<dbReference type="eggNOG" id="KOG2671">
    <property type="taxonomic scope" value="Eukaryota"/>
</dbReference>
<evidence type="ECO:0000256" key="7">
    <source>
        <dbReference type="ARBA" id="ARBA00022694"/>
    </source>
</evidence>
<dbReference type="GeneID" id="20709294"/>
<dbReference type="PANTHER" id="PTHR13370:SF3">
    <property type="entry name" value="TRNA (GUANINE(10)-N2)-METHYLTRANSFERASE HOMOLOG"/>
    <property type="match status" value="1"/>
</dbReference>
<keyword evidence="8 10" id="KW-0694">RNA-binding</keyword>
<dbReference type="AlphaFoldDB" id="G2XCE9"/>
<evidence type="ECO:0000256" key="2">
    <source>
        <dbReference type="ARBA" id="ARBA00022490"/>
    </source>
</evidence>
<dbReference type="InterPro" id="IPR016691">
    <property type="entry name" value="TRMT11"/>
</dbReference>
<feature type="domain" description="tRNA (guanine(10)-N(2))-methyltransferase TRMT11 N-terminal" evidence="12">
    <location>
        <begin position="1"/>
        <end position="174"/>
    </location>
</feature>
<dbReference type="FunCoup" id="G2XCE9">
    <property type="interactions" value="761"/>
</dbReference>
<proteinExistence type="inferred from homology"/>
<dbReference type="InterPro" id="IPR002052">
    <property type="entry name" value="DNA_methylase_N6_adenine_CS"/>
</dbReference>
<keyword evidence="6 10" id="KW-0949">S-adenosyl-L-methionine</keyword>
<dbReference type="GO" id="GO:0043528">
    <property type="term" value="C:tRNA (m2G10) methyltransferase complex"/>
    <property type="evidence" value="ECO:0007669"/>
    <property type="project" value="EnsemblFungi"/>
</dbReference>
<reference evidence="13 14" key="1">
    <citation type="submission" date="2008-03" db="EMBL/GenBank/DDBJ databases">
        <title>The Genome Sequence of Verticillium dahliae VdLs.17.</title>
        <authorList>
            <consortium name="The Broad Institute Genome Sequencing Platform"/>
            <person name="Ma L.-J.J."/>
            <person name="Klosterman S.J."/>
            <person name="Subbarao K."/>
            <person name="Dobinson K."/>
            <person name="Veronese P."/>
            <person name="Kang S."/>
            <person name="Gold S.E."/>
            <person name="Young S."/>
            <person name="Jaffe D."/>
            <person name="Gnerre S."/>
            <person name="Berlin A."/>
            <person name="Heiman D."/>
            <person name="Hepburn T."/>
            <person name="Sykes S."/>
            <person name="Alvarado L."/>
            <person name="Kodira C.D."/>
            <person name="Lander E."/>
            <person name="Galagan J."/>
            <person name="Nusbaum C."/>
            <person name="Birren B."/>
        </authorList>
    </citation>
    <scope>NUCLEOTIDE SEQUENCE [LARGE SCALE GENOMIC DNA]</scope>
    <source>
        <strain evidence="14">VdLs.17 / ATCC MYA-4575 / FGSC 10137</strain>
    </source>
</reference>
<comment type="similarity">
    <text evidence="10">Belongs to the class I-like SAM-binding methyltransferase superfamily. TRM11 methyltransferase family.</text>
</comment>
<evidence type="ECO:0000313" key="13">
    <source>
        <dbReference type="EMBL" id="EGY16667.1"/>
    </source>
</evidence>
<dbReference type="PROSITE" id="PS51627">
    <property type="entry name" value="SAM_MT_TRM11"/>
    <property type="match status" value="1"/>
</dbReference>
<dbReference type="InterPro" id="IPR059073">
    <property type="entry name" value="TRMT11_N"/>
</dbReference>
<comment type="subcellular location">
    <subcellularLocation>
        <location evidence="1">Cytoplasm</location>
    </subcellularLocation>
</comment>
<evidence type="ECO:0000259" key="11">
    <source>
        <dbReference type="Pfam" id="PF01170"/>
    </source>
</evidence>
<keyword evidence="2" id="KW-0963">Cytoplasm</keyword>
<evidence type="ECO:0000256" key="1">
    <source>
        <dbReference type="ARBA" id="ARBA00004496"/>
    </source>
</evidence>
<evidence type="ECO:0000259" key="12">
    <source>
        <dbReference type="Pfam" id="PF25904"/>
    </source>
</evidence>
<dbReference type="Pfam" id="PF01170">
    <property type="entry name" value="UPF0020"/>
    <property type="match status" value="1"/>
</dbReference>
<dbReference type="GO" id="GO:0160102">
    <property type="term" value="F:tRNA (guanine(10)-N2)-methyltransferase activity"/>
    <property type="evidence" value="ECO:0007669"/>
    <property type="project" value="UniProtKB-EC"/>
</dbReference>
<evidence type="ECO:0000256" key="9">
    <source>
        <dbReference type="ARBA" id="ARBA00066937"/>
    </source>
</evidence>
<dbReference type="Pfam" id="PF25904">
    <property type="entry name" value="Tmrp11_N"/>
    <property type="match status" value="1"/>
</dbReference>
<dbReference type="PROSITE" id="PS00092">
    <property type="entry name" value="N6_MTASE"/>
    <property type="match status" value="1"/>
</dbReference>
<dbReference type="HOGENOM" id="CLU_029646_3_0_1"/>
<evidence type="ECO:0000256" key="10">
    <source>
        <dbReference type="PROSITE-ProRule" id="PRU00959"/>
    </source>
</evidence>
<evidence type="ECO:0000313" key="14">
    <source>
        <dbReference type="Proteomes" id="UP000001611"/>
    </source>
</evidence>
<evidence type="ECO:0000256" key="5">
    <source>
        <dbReference type="ARBA" id="ARBA00022679"/>
    </source>
</evidence>
<dbReference type="KEGG" id="vda:VDAG_07831"/>
<dbReference type="OrthoDB" id="296065at2759"/>
<dbReference type="OMA" id="AFNKWSR"/>
<feature type="domain" description="Ribosomal RNA large subunit methyltransferase K/L-like methyltransferase" evidence="11">
    <location>
        <begin position="185"/>
        <end position="298"/>
    </location>
</feature>
<dbReference type="STRING" id="498257.G2XCE9"/>
<name>G2XCE9_VERDV</name>
<dbReference type="EMBL" id="DS572712">
    <property type="protein sequence ID" value="EGY16667.1"/>
    <property type="molecule type" value="Genomic_DNA"/>
</dbReference>
<dbReference type="EC" id="2.1.1.214" evidence="9"/>
<keyword evidence="14" id="KW-1185">Reference proteome</keyword>
<dbReference type="GO" id="GO:0005737">
    <property type="term" value="C:cytoplasm"/>
    <property type="evidence" value="ECO:0007669"/>
    <property type="project" value="UniProtKB-SubCell"/>
</dbReference>
<evidence type="ECO:0000256" key="3">
    <source>
        <dbReference type="ARBA" id="ARBA00022555"/>
    </source>
</evidence>
<dbReference type="Gene3D" id="3.40.50.150">
    <property type="entry name" value="Vaccinia Virus protein VP39"/>
    <property type="match status" value="1"/>
</dbReference>
<organism evidence="13 14">
    <name type="scientific">Verticillium dahliae (strain VdLs.17 / ATCC MYA-4575 / FGSC 10137)</name>
    <name type="common">Verticillium wilt</name>
    <dbReference type="NCBI Taxonomy" id="498257"/>
    <lineage>
        <taxon>Eukaryota</taxon>
        <taxon>Fungi</taxon>
        <taxon>Dikarya</taxon>
        <taxon>Ascomycota</taxon>
        <taxon>Pezizomycotina</taxon>
        <taxon>Sordariomycetes</taxon>
        <taxon>Hypocreomycetidae</taxon>
        <taxon>Glomerellales</taxon>
        <taxon>Plectosphaerellaceae</taxon>
        <taxon>Verticillium</taxon>
    </lineage>
</organism>
<dbReference type="InterPro" id="IPR029063">
    <property type="entry name" value="SAM-dependent_MTases_sf"/>
</dbReference>
<keyword evidence="4 10" id="KW-0489">Methyltransferase</keyword>
<evidence type="ECO:0000256" key="8">
    <source>
        <dbReference type="ARBA" id="ARBA00022884"/>
    </source>
</evidence>